<dbReference type="EMBL" id="LFDV01000002">
    <property type="protein sequence ID" value="KTB48856.1"/>
    <property type="molecule type" value="Genomic_DNA"/>
</dbReference>
<dbReference type="STRING" id="1217799.DEALK_17030"/>
<keyword evidence="2" id="KW-1185">Reference proteome</keyword>
<evidence type="ECO:0000313" key="2">
    <source>
        <dbReference type="Proteomes" id="UP000053947"/>
    </source>
</evidence>
<comment type="caution">
    <text evidence="1">The sequence shown here is derived from an EMBL/GenBank/DDBJ whole genome shotgun (WGS) entry which is preliminary data.</text>
</comment>
<sequence>MDPKEMPDKSLTGIPLRYTIPATFEGGELDDIMLQHFFNTIAEVALSVASRGNSIREVSHD</sequence>
<accession>A0A0W0GJZ7</accession>
<dbReference type="Proteomes" id="UP000053947">
    <property type="component" value="Unassembled WGS sequence"/>
</dbReference>
<name>A0A0W0GJZ7_9CHLR</name>
<protein>
    <submittedName>
        <fullName evidence="1">Uncharacterized protein</fullName>
    </submittedName>
</protein>
<dbReference type="OrthoDB" id="171725at2"/>
<gene>
    <name evidence="1" type="ORF">DEALK_17030</name>
</gene>
<dbReference type="AlphaFoldDB" id="A0A0W0GJZ7"/>
<proteinExistence type="predicted"/>
<reference evidence="1 2" key="1">
    <citation type="submission" date="2015-06" db="EMBL/GenBank/DDBJ databases">
        <title>Genome sequence of the organohalide-respiring Dehalogenimonas alkenigignens type strain (IP3-3T).</title>
        <authorList>
            <person name="Key T.A."/>
            <person name="Richmond D.P."/>
            <person name="Bowman K.S."/>
            <person name="Cho Y.-J."/>
            <person name="Chun J."/>
            <person name="da Costa M.S."/>
            <person name="Rainey F.A."/>
            <person name="Moe W.M."/>
        </authorList>
    </citation>
    <scope>NUCLEOTIDE SEQUENCE [LARGE SCALE GENOMIC DNA]</scope>
    <source>
        <strain evidence="1 2">IP3-3</strain>
    </source>
</reference>
<organism evidence="1 2">
    <name type="scientific">Dehalogenimonas alkenigignens</name>
    <dbReference type="NCBI Taxonomy" id="1217799"/>
    <lineage>
        <taxon>Bacteria</taxon>
        <taxon>Bacillati</taxon>
        <taxon>Chloroflexota</taxon>
        <taxon>Dehalococcoidia</taxon>
        <taxon>Dehalococcoidales</taxon>
        <taxon>Dehalococcoidaceae</taxon>
        <taxon>Dehalogenimonas</taxon>
    </lineage>
</organism>
<evidence type="ECO:0000313" key="1">
    <source>
        <dbReference type="EMBL" id="KTB48856.1"/>
    </source>
</evidence>